<dbReference type="EMBL" id="CP068176">
    <property type="protein sequence ID" value="QQT85121.1"/>
    <property type="molecule type" value="Genomic_DNA"/>
</dbReference>
<dbReference type="SUPFAM" id="SSF53474">
    <property type="entry name" value="alpha/beta-Hydrolases"/>
    <property type="match status" value="1"/>
</dbReference>
<dbReference type="PANTHER" id="PTHR10992:SF1032">
    <property type="entry name" value="METHYLESTERASE 17"/>
    <property type="match status" value="1"/>
</dbReference>
<dbReference type="Gene3D" id="3.40.50.1820">
    <property type="entry name" value="alpha/beta hydrolase"/>
    <property type="match status" value="1"/>
</dbReference>
<sequence>MAKHIVLVHGAWQGGWSFDLIKPLLEQTGWQVHAVDLPGNGWNSDTQLSANQDNYCDFVVQTIQKIGEPVVLLGHSGGGLTISAVAEQIPDLISNLIYLVGMMLPSNMSFLDFKILCEQHFPDEDFAGISPYLSFTQEGYSIVSPEGAKKIFLQDCDAELAEKLIAKLRPQPETGRDLKPVLTPERFGRVPRIYVEALYDQSLSINMQRLMQQLQPDHLKVISMQTGHVPQAIQPQLLVEKLNQLFDEKVSV</sequence>
<gene>
    <name evidence="2" type="ORF">I6I53_09145</name>
</gene>
<dbReference type="GO" id="GO:0080032">
    <property type="term" value="F:methyl jasmonate esterase activity"/>
    <property type="evidence" value="ECO:0007669"/>
    <property type="project" value="TreeGrafter"/>
</dbReference>
<dbReference type="AlphaFoldDB" id="A0A7T9Z5Y2"/>
<evidence type="ECO:0000313" key="3">
    <source>
        <dbReference type="Proteomes" id="UP000595320"/>
    </source>
</evidence>
<name>A0A7T9Z5Y2_9GAMM</name>
<proteinExistence type="predicted"/>
<dbReference type="InterPro" id="IPR029058">
    <property type="entry name" value="AB_hydrolase_fold"/>
</dbReference>
<dbReference type="GO" id="GO:0009696">
    <property type="term" value="P:salicylic acid metabolic process"/>
    <property type="evidence" value="ECO:0007669"/>
    <property type="project" value="TreeGrafter"/>
</dbReference>
<dbReference type="GO" id="GO:0009694">
    <property type="term" value="P:jasmonic acid metabolic process"/>
    <property type="evidence" value="ECO:0007669"/>
    <property type="project" value="TreeGrafter"/>
</dbReference>
<reference evidence="2 3" key="1">
    <citation type="submission" date="2021-01" db="EMBL/GenBank/DDBJ databases">
        <title>FDA dAtabase for Regulatory Grade micrObial Sequences (FDA-ARGOS): Supporting development and validation of Infectious Disease Dx tests.</title>
        <authorList>
            <person name="Sproer C."/>
            <person name="Gronow S."/>
            <person name="Severitt S."/>
            <person name="Schroder I."/>
            <person name="Tallon L."/>
            <person name="Sadzewicz L."/>
            <person name="Zhao X."/>
            <person name="Boylan J."/>
            <person name="Ott S."/>
            <person name="Bowen H."/>
            <person name="Vavikolanu K."/>
            <person name="Mehta A."/>
            <person name="Aluvathingal J."/>
            <person name="Nadendla S."/>
            <person name="Lowell S."/>
            <person name="Myers T."/>
            <person name="Yan Y."/>
            <person name="Sichtig H."/>
        </authorList>
    </citation>
    <scope>NUCLEOTIDE SEQUENCE [LARGE SCALE GENOMIC DNA]</scope>
    <source>
        <strain evidence="2 3">FDAARGOS_1096</strain>
    </source>
</reference>
<organism evidence="2 3">
    <name type="scientific">Acinetobacter ursingii</name>
    <dbReference type="NCBI Taxonomy" id="108980"/>
    <lineage>
        <taxon>Bacteria</taxon>
        <taxon>Pseudomonadati</taxon>
        <taxon>Pseudomonadota</taxon>
        <taxon>Gammaproteobacteria</taxon>
        <taxon>Moraxellales</taxon>
        <taxon>Moraxellaceae</taxon>
        <taxon>Acinetobacter</taxon>
    </lineage>
</organism>
<keyword evidence="2" id="KW-0378">Hydrolase</keyword>
<evidence type="ECO:0000313" key="2">
    <source>
        <dbReference type="EMBL" id="QQT85121.1"/>
    </source>
</evidence>
<accession>A0A7T9Z5Y2</accession>
<dbReference type="InterPro" id="IPR045889">
    <property type="entry name" value="MES/HNL"/>
</dbReference>
<dbReference type="RefSeq" id="WP_004998997.1">
    <property type="nucleotide sequence ID" value="NZ_BBTT01000003.1"/>
</dbReference>
<dbReference type="Pfam" id="PF12697">
    <property type="entry name" value="Abhydrolase_6"/>
    <property type="match status" value="1"/>
</dbReference>
<protein>
    <submittedName>
        <fullName evidence="2">Alpha/beta fold hydrolase</fullName>
    </submittedName>
</protein>
<evidence type="ECO:0000259" key="1">
    <source>
        <dbReference type="Pfam" id="PF12697"/>
    </source>
</evidence>
<dbReference type="GeneID" id="66213172"/>
<dbReference type="GO" id="GO:0080031">
    <property type="term" value="F:methyl salicylate esterase activity"/>
    <property type="evidence" value="ECO:0007669"/>
    <property type="project" value="TreeGrafter"/>
</dbReference>
<feature type="domain" description="AB hydrolase-1" evidence="1">
    <location>
        <begin position="5"/>
        <end position="232"/>
    </location>
</feature>
<dbReference type="PANTHER" id="PTHR10992">
    <property type="entry name" value="METHYLESTERASE FAMILY MEMBER"/>
    <property type="match status" value="1"/>
</dbReference>
<dbReference type="Proteomes" id="UP000595320">
    <property type="component" value="Chromosome"/>
</dbReference>
<dbReference type="GO" id="GO:0080030">
    <property type="term" value="F:methyl indole-3-acetate esterase activity"/>
    <property type="evidence" value="ECO:0007669"/>
    <property type="project" value="TreeGrafter"/>
</dbReference>
<dbReference type="InterPro" id="IPR000073">
    <property type="entry name" value="AB_hydrolase_1"/>
</dbReference>